<accession>A0A4R9GH52</accession>
<dbReference type="AlphaFoldDB" id="A0A4R9GH52"/>
<evidence type="ECO:0000313" key="3">
    <source>
        <dbReference type="Proteomes" id="UP000298458"/>
    </source>
</evidence>
<evidence type="ECO:0000313" key="2">
    <source>
        <dbReference type="EMBL" id="TGK12040.1"/>
    </source>
</evidence>
<reference evidence="2" key="1">
    <citation type="journal article" date="2019" name="PLoS Negl. Trop. Dis.">
        <title>Revisiting the worldwide diversity of Leptospira species in the environment.</title>
        <authorList>
            <person name="Vincent A.T."/>
            <person name="Schiettekatte O."/>
            <person name="Bourhy P."/>
            <person name="Veyrier F.J."/>
            <person name="Picardeau M."/>
        </authorList>
    </citation>
    <scope>NUCLEOTIDE SEQUENCE [LARGE SCALE GENOMIC DNA]</scope>
    <source>
        <strain evidence="2">SSW15</strain>
    </source>
</reference>
<feature type="chain" id="PRO_5020698333" description="Periplasmic heavy metal sensor" evidence="1">
    <location>
        <begin position="23"/>
        <end position="153"/>
    </location>
</feature>
<comment type="caution">
    <text evidence="2">The sequence shown here is derived from an EMBL/GenBank/DDBJ whole genome shotgun (WGS) entry which is preliminary data.</text>
</comment>
<dbReference type="GO" id="GO:0042597">
    <property type="term" value="C:periplasmic space"/>
    <property type="evidence" value="ECO:0007669"/>
    <property type="project" value="InterPro"/>
</dbReference>
<dbReference type="RefSeq" id="WP_135767443.1">
    <property type="nucleotide sequence ID" value="NZ_RQET01000004.1"/>
</dbReference>
<dbReference type="InterPro" id="IPR012899">
    <property type="entry name" value="LTXXQ"/>
</dbReference>
<dbReference type="Gene3D" id="1.20.120.1490">
    <property type="match status" value="1"/>
</dbReference>
<organism evidence="2 3">
    <name type="scientific">Leptospira fletcheri</name>
    <dbReference type="NCBI Taxonomy" id="2484981"/>
    <lineage>
        <taxon>Bacteria</taxon>
        <taxon>Pseudomonadati</taxon>
        <taxon>Spirochaetota</taxon>
        <taxon>Spirochaetia</taxon>
        <taxon>Leptospirales</taxon>
        <taxon>Leptospiraceae</taxon>
        <taxon>Leptospira</taxon>
    </lineage>
</organism>
<dbReference type="EMBL" id="RQET01000004">
    <property type="protein sequence ID" value="TGK12040.1"/>
    <property type="molecule type" value="Genomic_DNA"/>
</dbReference>
<dbReference type="OrthoDB" id="327275at2"/>
<dbReference type="PROSITE" id="PS51257">
    <property type="entry name" value="PROKAR_LIPOPROTEIN"/>
    <property type="match status" value="1"/>
</dbReference>
<dbReference type="Proteomes" id="UP000298458">
    <property type="component" value="Unassembled WGS sequence"/>
</dbReference>
<keyword evidence="1" id="KW-0732">Signal</keyword>
<protein>
    <recommendedName>
        <fullName evidence="4">Periplasmic heavy metal sensor</fullName>
    </recommendedName>
</protein>
<name>A0A4R9GH52_9LEPT</name>
<sequence>MFRKVAKMTAILAVISSAIVFAQGCGHHKWLSPEKRAEMVVQKLKSELELNESQAATLEKIKGEVLAKRKELNLPEGHFLPKEAVDEIRGEKLNVDKWNKYGQEREKKKGELRTFILKKAVEFHAILTPAQRNKLADLITKFQDKFRKEKEEG</sequence>
<proteinExistence type="predicted"/>
<feature type="signal peptide" evidence="1">
    <location>
        <begin position="1"/>
        <end position="22"/>
    </location>
</feature>
<evidence type="ECO:0000256" key="1">
    <source>
        <dbReference type="SAM" id="SignalP"/>
    </source>
</evidence>
<dbReference type="Pfam" id="PF07813">
    <property type="entry name" value="LTXXQ"/>
    <property type="match status" value="1"/>
</dbReference>
<gene>
    <name evidence="2" type="ORF">EHO60_07145</name>
</gene>
<evidence type="ECO:0008006" key="4">
    <source>
        <dbReference type="Google" id="ProtNLM"/>
    </source>
</evidence>
<keyword evidence="3" id="KW-1185">Reference proteome</keyword>